<comment type="caution">
    <text evidence="1">The sequence shown here is derived from an EMBL/GenBank/DDBJ whole genome shotgun (WGS) entry which is preliminary data.</text>
</comment>
<dbReference type="Proteomes" id="UP001491310">
    <property type="component" value="Unassembled WGS sequence"/>
</dbReference>
<dbReference type="EMBL" id="JALJOT010000005">
    <property type="protein sequence ID" value="KAK9914799.1"/>
    <property type="molecule type" value="Genomic_DNA"/>
</dbReference>
<keyword evidence="2" id="KW-1185">Reference proteome</keyword>
<organism evidence="1 2">
    <name type="scientific">Coccomyxa subellipsoidea</name>
    <dbReference type="NCBI Taxonomy" id="248742"/>
    <lineage>
        <taxon>Eukaryota</taxon>
        <taxon>Viridiplantae</taxon>
        <taxon>Chlorophyta</taxon>
        <taxon>core chlorophytes</taxon>
        <taxon>Trebouxiophyceae</taxon>
        <taxon>Trebouxiophyceae incertae sedis</taxon>
        <taxon>Coccomyxaceae</taxon>
        <taxon>Coccomyxa</taxon>
    </lineage>
</organism>
<reference evidence="1 2" key="1">
    <citation type="journal article" date="2024" name="Nat. Commun.">
        <title>Phylogenomics reveals the evolutionary origins of lichenization in chlorophyte algae.</title>
        <authorList>
            <person name="Puginier C."/>
            <person name="Libourel C."/>
            <person name="Otte J."/>
            <person name="Skaloud P."/>
            <person name="Haon M."/>
            <person name="Grisel S."/>
            <person name="Petersen M."/>
            <person name="Berrin J.G."/>
            <person name="Delaux P.M."/>
            <person name="Dal Grande F."/>
            <person name="Keller J."/>
        </authorList>
    </citation>
    <scope>NUCLEOTIDE SEQUENCE [LARGE SCALE GENOMIC DNA]</scope>
    <source>
        <strain evidence="1 2">SAG 216-7</strain>
    </source>
</reference>
<sequence>MKNVVDSSRCNIGSTKMINARSNDVAGHKRRYAASVRSSLRVLSMREDEKSRYLLRLQDRTDLLSPEFVEALK</sequence>
<accession>A0ABR2YSF1</accession>
<gene>
    <name evidence="1" type="ORF">WJX75_000729</name>
</gene>
<name>A0ABR2YSF1_9CHLO</name>
<evidence type="ECO:0000313" key="2">
    <source>
        <dbReference type="Proteomes" id="UP001491310"/>
    </source>
</evidence>
<protein>
    <submittedName>
        <fullName evidence="1">Uncharacterized protein</fullName>
    </submittedName>
</protein>
<evidence type="ECO:0000313" key="1">
    <source>
        <dbReference type="EMBL" id="KAK9914799.1"/>
    </source>
</evidence>
<proteinExistence type="predicted"/>